<evidence type="ECO:0000313" key="1">
    <source>
        <dbReference type="EMBL" id="KAJ2976501.1"/>
    </source>
</evidence>
<proteinExistence type="predicted"/>
<reference evidence="1" key="1">
    <citation type="submission" date="2022-08" db="EMBL/GenBank/DDBJ databases">
        <title>Genome Sequence of Lecanicillium fungicola.</title>
        <authorList>
            <person name="Buettner E."/>
        </authorList>
    </citation>
    <scope>NUCLEOTIDE SEQUENCE</scope>
    <source>
        <strain evidence="1">Babe33</strain>
    </source>
</reference>
<name>A0ACC1NCD1_9HYPO</name>
<sequence length="368" mass="42273">MVQDVSTLADQYFGSSPPLVSKRLCKKAAENNGDLTKAERWLFLCPGTVYGQFLADPTSLTDEQMSTVLLRPPLQVLAWNIKTTIGLDSIAEVLRDYWNPDRTAKLSYDAHEFITMGWWTFHSADIYQLCPKDSDEEIVYAAKALGDKLNAEELAFENAVRKSYCSGMERPEAEFNVNIEKEQKGNKSNEEWWVIAHDWREKNLAIEQDLRKKLRAQVNQELSDATDTDLATIKPLLQRIASEAAQEAAEARSQAEEEEREKKREEERWAEEKAHKRQLKAAKREENKNKKQKNEHDDAGSDDDADDDDDDDSDGSSDYIIKGDTRDYEKYPITREEVAFSDRIEAEDELKRQEAEASGWSMETNPYR</sequence>
<protein>
    <submittedName>
        <fullName evidence="1">Uncharacterized protein</fullName>
    </submittedName>
</protein>
<organism evidence="1 2">
    <name type="scientific">Zarea fungicola</name>
    <dbReference type="NCBI Taxonomy" id="93591"/>
    <lineage>
        <taxon>Eukaryota</taxon>
        <taxon>Fungi</taxon>
        <taxon>Dikarya</taxon>
        <taxon>Ascomycota</taxon>
        <taxon>Pezizomycotina</taxon>
        <taxon>Sordariomycetes</taxon>
        <taxon>Hypocreomycetidae</taxon>
        <taxon>Hypocreales</taxon>
        <taxon>Cordycipitaceae</taxon>
        <taxon>Zarea</taxon>
    </lineage>
</organism>
<accession>A0ACC1NCD1</accession>
<dbReference type="Proteomes" id="UP001143910">
    <property type="component" value="Unassembled WGS sequence"/>
</dbReference>
<keyword evidence="2" id="KW-1185">Reference proteome</keyword>
<evidence type="ECO:0000313" key="2">
    <source>
        <dbReference type="Proteomes" id="UP001143910"/>
    </source>
</evidence>
<gene>
    <name evidence="1" type="ORF">NQ176_g4912</name>
</gene>
<comment type="caution">
    <text evidence="1">The sequence shown here is derived from an EMBL/GenBank/DDBJ whole genome shotgun (WGS) entry which is preliminary data.</text>
</comment>
<dbReference type="EMBL" id="JANJQO010000577">
    <property type="protein sequence ID" value="KAJ2976501.1"/>
    <property type="molecule type" value="Genomic_DNA"/>
</dbReference>